<dbReference type="EMBL" id="CP146369">
    <property type="protein sequence ID" value="WWT55620.1"/>
    <property type="molecule type" value="Genomic_DNA"/>
</dbReference>
<dbReference type="SUPFAM" id="SSF55785">
    <property type="entry name" value="PYP-like sensor domain (PAS domain)"/>
    <property type="match status" value="1"/>
</dbReference>
<keyword evidence="7" id="KW-0067">ATP-binding</keyword>
<dbReference type="CDD" id="cd00082">
    <property type="entry name" value="HisKA"/>
    <property type="match status" value="1"/>
</dbReference>
<dbReference type="NCBIfam" id="TIGR00229">
    <property type="entry name" value="sensory_box"/>
    <property type="match status" value="1"/>
</dbReference>
<protein>
    <recommendedName>
        <fullName evidence="2">histidine kinase</fullName>
        <ecNumber evidence="2">2.7.13.3</ecNumber>
    </recommendedName>
</protein>
<dbReference type="EC" id="2.7.13.3" evidence="2"/>
<reference evidence="12 13" key="1">
    <citation type="submission" date="2024-02" db="EMBL/GenBank/DDBJ databases">
        <title>Distribution and functional of Brevundimonas-related endobacteria within Verticillium dahliae.</title>
        <authorList>
            <person name="Zeng H."/>
        </authorList>
    </citation>
    <scope>NUCLEOTIDE SEQUENCE [LARGE SCALE GENOMIC DNA]</scope>
    <source>
        <strain evidence="12 13">TRM 44200</strain>
    </source>
</reference>
<keyword evidence="5" id="KW-0547">Nucleotide-binding</keyword>
<sequence length="428" mass="44828">MPARRPLATAIALSCALAAAAALTGALAAPSLARGLVPLALLLSLAASAALVLVWRQASSLSGALAARDALLNVAFLSTAALMLTRDGRISRLNEAACAMFRVRKDDALGRPFADLAPGFDMALLAASGSSNGLLENDSGSWTGRRSDGSAFPVGVQFGLTPGGSDEDYVALSLADLTLRHAAEAQARELHAQLNTVWRLNSLGEMAATLAHELNQPLSAAGGYLHASRADMEKAGSLGDSACRTLDLAQAQLLRAGQIIRRIRAFLTQETGALAQERASVMVENMKQILTRIGQDRGVAVHIDMAGFSDRVQADCIQFQQAVVNLVRNGVEAAAGRDGAEVRILGRAEVDGYRISIEDNGPGVADDQRERLFQPMTSTKPGGMGLGLSVTRTIVERHGGALDLHRSSALGGAAFFFTLPLDQEAEAA</sequence>
<dbReference type="InterPro" id="IPR005467">
    <property type="entry name" value="His_kinase_dom"/>
</dbReference>
<keyword evidence="8" id="KW-0902">Two-component regulatory system</keyword>
<dbReference type="Pfam" id="PF00512">
    <property type="entry name" value="HisKA"/>
    <property type="match status" value="1"/>
</dbReference>
<proteinExistence type="predicted"/>
<keyword evidence="9" id="KW-1133">Transmembrane helix</keyword>
<dbReference type="CDD" id="cd00130">
    <property type="entry name" value="PAS"/>
    <property type="match status" value="1"/>
</dbReference>
<dbReference type="PRINTS" id="PR00344">
    <property type="entry name" value="BCTRLSENSOR"/>
</dbReference>
<evidence type="ECO:0000256" key="6">
    <source>
        <dbReference type="ARBA" id="ARBA00022777"/>
    </source>
</evidence>
<evidence type="ECO:0000256" key="5">
    <source>
        <dbReference type="ARBA" id="ARBA00022741"/>
    </source>
</evidence>
<keyword evidence="10" id="KW-0732">Signal</keyword>
<keyword evidence="9" id="KW-0812">Transmembrane</keyword>
<keyword evidence="3" id="KW-0597">Phosphoprotein</keyword>
<feature type="transmembrane region" description="Helical" evidence="9">
    <location>
        <begin position="66"/>
        <end position="84"/>
    </location>
</feature>
<dbReference type="SMART" id="SM00387">
    <property type="entry name" value="HATPase_c"/>
    <property type="match status" value="1"/>
</dbReference>
<dbReference type="InterPro" id="IPR036097">
    <property type="entry name" value="HisK_dim/P_sf"/>
</dbReference>
<dbReference type="SUPFAM" id="SSF47384">
    <property type="entry name" value="Homodimeric domain of signal transducing histidine kinase"/>
    <property type="match status" value="1"/>
</dbReference>
<dbReference type="SUPFAM" id="SSF55874">
    <property type="entry name" value="ATPase domain of HSP90 chaperone/DNA topoisomerase II/histidine kinase"/>
    <property type="match status" value="1"/>
</dbReference>
<evidence type="ECO:0000313" key="12">
    <source>
        <dbReference type="EMBL" id="WWT55620.1"/>
    </source>
</evidence>
<evidence type="ECO:0000256" key="2">
    <source>
        <dbReference type="ARBA" id="ARBA00012438"/>
    </source>
</evidence>
<evidence type="ECO:0000259" key="11">
    <source>
        <dbReference type="PROSITE" id="PS50109"/>
    </source>
</evidence>
<dbReference type="SMART" id="SM00388">
    <property type="entry name" value="HisKA"/>
    <property type="match status" value="1"/>
</dbReference>
<evidence type="ECO:0000256" key="4">
    <source>
        <dbReference type="ARBA" id="ARBA00022679"/>
    </source>
</evidence>
<dbReference type="InterPro" id="IPR036890">
    <property type="entry name" value="HATPase_C_sf"/>
</dbReference>
<gene>
    <name evidence="12" type="ORF">V8J38_04040</name>
</gene>
<dbReference type="PROSITE" id="PS50109">
    <property type="entry name" value="HIS_KIN"/>
    <property type="match status" value="1"/>
</dbReference>
<evidence type="ECO:0000256" key="8">
    <source>
        <dbReference type="ARBA" id="ARBA00023012"/>
    </source>
</evidence>
<keyword evidence="9" id="KW-0472">Membrane</keyword>
<keyword evidence="4" id="KW-0808">Transferase</keyword>
<dbReference type="InterPro" id="IPR035965">
    <property type="entry name" value="PAS-like_dom_sf"/>
</dbReference>
<dbReference type="Pfam" id="PF08448">
    <property type="entry name" value="PAS_4"/>
    <property type="match status" value="1"/>
</dbReference>
<evidence type="ECO:0000313" key="13">
    <source>
        <dbReference type="Proteomes" id="UP001363460"/>
    </source>
</evidence>
<dbReference type="Gene3D" id="1.10.287.130">
    <property type="match status" value="1"/>
</dbReference>
<keyword evidence="6 12" id="KW-0418">Kinase</keyword>
<dbReference type="Gene3D" id="3.30.565.10">
    <property type="entry name" value="Histidine kinase-like ATPase, C-terminal domain"/>
    <property type="match status" value="1"/>
</dbReference>
<dbReference type="GO" id="GO:0016301">
    <property type="term" value="F:kinase activity"/>
    <property type="evidence" value="ECO:0007669"/>
    <property type="project" value="UniProtKB-KW"/>
</dbReference>
<dbReference type="InterPro" id="IPR004358">
    <property type="entry name" value="Sig_transdc_His_kin-like_C"/>
</dbReference>
<dbReference type="InterPro" id="IPR003661">
    <property type="entry name" value="HisK_dim/P_dom"/>
</dbReference>
<accession>A0ABZ2IDG7</accession>
<keyword evidence="13" id="KW-1185">Reference proteome</keyword>
<dbReference type="InterPro" id="IPR013656">
    <property type="entry name" value="PAS_4"/>
</dbReference>
<dbReference type="RefSeq" id="WP_338578004.1">
    <property type="nucleotide sequence ID" value="NZ_CP146369.1"/>
</dbReference>
<name>A0ABZ2IDG7_9CAUL</name>
<feature type="domain" description="Histidine kinase" evidence="11">
    <location>
        <begin position="209"/>
        <end position="423"/>
    </location>
</feature>
<feature type="transmembrane region" description="Helical" evidence="9">
    <location>
        <begin position="36"/>
        <end position="54"/>
    </location>
</feature>
<organism evidence="12 13">
    <name type="scientific">Brevundimonas olei</name>
    <dbReference type="NCBI Taxonomy" id="657642"/>
    <lineage>
        <taxon>Bacteria</taxon>
        <taxon>Pseudomonadati</taxon>
        <taxon>Pseudomonadota</taxon>
        <taxon>Alphaproteobacteria</taxon>
        <taxon>Caulobacterales</taxon>
        <taxon>Caulobacteraceae</taxon>
        <taxon>Brevundimonas</taxon>
    </lineage>
</organism>
<dbReference type="Pfam" id="PF02518">
    <property type="entry name" value="HATPase_c"/>
    <property type="match status" value="1"/>
</dbReference>
<dbReference type="Proteomes" id="UP001363460">
    <property type="component" value="Chromosome"/>
</dbReference>
<dbReference type="Gene3D" id="3.30.450.20">
    <property type="entry name" value="PAS domain"/>
    <property type="match status" value="1"/>
</dbReference>
<evidence type="ECO:0000256" key="9">
    <source>
        <dbReference type="SAM" id="Phobius"/>
    </source>
</evidence>
<feature type="chain" id="PRO_5046842699" description="histidine kinase" evidence="10">
    <location>
        <begin position="29"/>
        <end position="428"/>
    </location>
</feature>
<evidence type="ECO:0000256" key="3">
    <source>
        <dbReference type="ARBA" id="ARBA00022553"/>
    </source>
</evidence>
<dbReference type="PANTHER" id="PTHR43065:SF10">
    <property type="entry name" value="PEROXIDE STRESS-ACTIVATED HISTIDINE KINASE MAK3"/>
    <property type="match status" value="1"/>
</dbReference>
<dbReference type="InterPro" id="IPR003594">
    <property type="entry name" value="HATPase_dom"/>
</dbReference>
<comment type="catalytic activity">
    <reaction evidence="1">
        <text>ATP + protein L-histidine = ADP + protein N-phospho-L-histidine.</text>
        <dbReference type="EC" id="2.7.13.3"/>
    </reaction>
</comment>
<dbReference type="SMART" id="SM00091">
    <property type="entry name" value="PAS"/>
    <property type="match status" value="1"/>
</dbReference>
<evidence type="ECO:0000256" key="10">
    <source>
        <dbReference type="SAM" id="SignalP"/>
    </source>
</evidence>
<evidence type="ECO:0000256" key="1">
    <source>
        <dbReference type="ARBA" id="ARBA00000085"/>
    </source>
</evidence>
<dbReference type="InterPro" id="IPR000014">
    <property type="entry name" value="PAS"/>
</dbReference>
<feature type="signal peptide" evidence="10">
    <location>
        <begin position="1"/>
        <end position="28"/>
    </location>
</feature>
<dbReference type="PANTHER" id="PTHR43065">
    <property type="entry name" value="SENSOR HISTIDINE KINASE"/>
    <property type="match status" value="1"/>
</dbReference>
<evidence type="ECO:0000256" key="7">
    <source>
        <dbReference type="ARBA" id="ARBA00022840"/>
    </source>
</evidence>